<gene>
    <name evidence="1" type="ORF">CVT24_012916</name>
</gene>
<evidence type="ECO:0000313" key="2">
    <source>
        <dbReference type="Proteomes" id="UP000284842"/>
    </source>
</evidence>
<organism evidence="1 2">
    <name type="scientific">Panaeolus cyanescens</name>
    <dbReference type="NCBI Taxonomy" id="181874"/>
    <lineage>
        <taxon>Eukaryota</taxon>
        <taxon>Fungi</taxon>
        <taxon>Dikarya</taxon>
        <taxon>Basidiomycota</taxon>
        <taxon>Agaricomycotina</taxon>
        <taxon>Agaricomycetes</taxon>
        <taxon>Agaricomycetidae</taxon>
        <taxon>Agaricales</taxon>
        <taxon>Agaricineae</taxon>
        <taxon>Galeropsidaceae</taxon>
        <taxon>Panaeolus</taxon>
    </lineage>
</organism>
<accession>A0A409W2I8</accession>
<proteinExistence type="predicted"/>
<evidence type="ECO:0000313" key="1">
    <source>
        <dbReference type="EMBL" id="PPQ72705.1"/>
    </source>
</evidence>
<dbReference type="AlphaFoldDB" id="A0A409W2I8"/>
<dbReference type="InParanoid" id="A0A409W2I8"/>
<reference evidence="1 2" key="1">
    <citation type="journal article" date="2018" name="Evol. Lett.">
        <title>Horizontal gene cluster transfer increased hallucinogenic mushroom diversity.</title>
        <authorList>
            <person name="Reynolds H.T."/>
            <person name="Vijayakumar V."/>
            <person name="Gluck-Thaler E."/>
            <person name="Korotkin H.B."/>
            <person name="Matheny P.B."/>
            <person name="Slot J.C."/>
        </authorList>
    </citation>
    <scope>NUCLEOTIDE SEQUENCE [LARGE SCALE GENOMIC DNA]</scope>
    <source>
        <strain evidence="1 2">2629</strain>
    </source>
</reference>
<name>A0A409W2I8_9AGAR</name>
<dbReference type="Proteomes" id="UP000284842">
    <property type="component" value="Unassembled WGS sequence"/>
</dbReference>
<sequence>MSSDIDQQLDLASPLHDLEAIPTALDEVLKHLHPLLTANIPELSEKELSAQLSLFVRAAGFSHRAFTHAGYVTKCLGDLVDTADWTKLLDKPDILMRTSESVSLGYENSLDARKAFQDAKGPLEALLSQLVGTNSNGPDIVIQFDGDQLNVTHISRPKFVSHVVHNLEECSRASGTLVNWFERCRAFLQDETSSLALPGDREHLLRNVRGPMLSYQNIFERIRMKYPLLFEPYNRDDIWQEIALDKKDRLSRIEVPKPKVFVPPTFKEPPRRQEDYSKIPYEYFNKKPDDKQTYKATLASIDIISPNVSRLTFSFEVVTGSVFITSGFSIGFRFKSRDPKLLTSAIQIVATAPNTTHELNDYTTDKCNASVQVTFPEPQVVEWNFRRHFWQVLTGTSFPQTFNLSLSVQHEGDITATISITVFRRPFLLASNISHKSTHTPTIMEIQKDSED</sequence>
<keyword evidence="2" id="KW-1185">Reference proteome</keyword>
<dbReference type="EMBL" id="NHTK01005856">
    <property type="protein sequence ID" value="PPQ72705.1"/>
    <property type="molecule type" value="Genomic_DNA"/>
</dbReference>
<comment type="caution">
    <text evidence="1">The sequence shown here is derived from an EMBL/GenBank/DDBJ whole genome shotgun (WGS) entry which is preliminary data.</text>
</comment>
<protein>
    <submittedName>
        <fullName evidence="1">Uncharacterized protein</fullName>
    </submittedName>
</protein>